<evidence type="ECO:0000313" key="2">
    <source>
        <dbReference type="WBParaSite" id="JU765_v2.g6724.t1"/>
    </source>
</evidence>
<protein>
    <submittedName>
        <fullName evidence="2">Alpha-mannosidase</fullName>
    </submittedName>
</protein>
<sequence>MIKVVRSYRTSRPVVNHFVLLGVGLFVLTLFIFYAPRNQSPKPLRSSRVNLNKDHGNIQTIQTGNDVNQLKQQIQNLTLELMEERELVEELKETIAELEEKKSENGFVGAFSDLLSKKLGIGKNLEDENSNVCSAKKFYSSKSDIQMLKAYEQIPFDNVPGGVWTQGFDITYDPQKIKEEEVLEVFVVPHSHNDPGW</sequence>
<organism evidence="1 2">
    <name type="scientific">Panagrolaimus sp. JU765</name>
    <dbReference type="NCBI Taxonomy" id="591449"/>
    <lineage>
        <taxon>Eukaryota</taxon>
        <taxon>Metazoa</taxon>
        <taxon>Ecdysozoa</taxon>
        <taxon>Nematoda</taxon>
        <taxon>Chromadorea</taxon>
        <taxon>Rhabditida</taxon>
        <taxon>Tylenchina</taxon>
        <taxon>Panagrolaimomorpha</taxon>
        <taxon>Panagrolaimoidea</taxon>
        <taxon>Panagrolaimidae</taxon>
        <taxon>Panagrolaimus</taxon>
    </lineage>
</organism>
<dbReference type="WBParaSite" id="JU765_v2.g6724.t1">
    <property type="protein sequence ID" value="JU765_v2.g6724.t1"/>
    <property type="gene ID" value="JU765_v2.g6724"/>
</dbReference>
<proteinExistence type="predicted"/>
<accession>A0AC34RH95</accession>
<dbReference type="Proteomes" id="UP000887576">
    <property type="component" value="Unplaced"/>
</dbReference>
<evidence type="ECO:0000313" key="1">
    <source>
        <dbReference type="Proteomes" id="UP000887576"/>
    </source>
</evidence>
<name>A0AC34RH95_9BILA</name>
<reference evidence="2" key="1">
    <citation type="submission" date="2022-11" db="UniProtKB">
        <authorList>
            <consortium name="WormBaseParasite"/>
        </authorList>
    </citation>
    <scope>IDENTIFICATION</scope>
</reference>